<keyword evidence="1" id="KW-0677">Repeat</keyword>
<accession>A0ABN9TQ42</accession>
<dbReference type="Gene3D" id="1.25.40.20">
    <property type="entry name" value="Ankyrin repeat-containing domain"/>
    <property type="match status" value="2"/>
</dbReference>
<dbReference type="PROSITE" id="PS50297">
    <property type="entry name" value="ANK_REP_REGION"/>
    <property type="match status" value="1"/>
</dbReference>
<feature type="non-terminal residue" evidence="4">
    <location>
        <position position="1"/>
    </location>
</feature>
<feature type="repeat" description="ANK" evidence="3">
    <location>
        <begin position="37"/>
        <end position="69"/>
    </location>
</feature>
<evidence type="ECO:0000313" key="4">
    <source>
        <dbReference type="EMBL" id="CAK0847845.1"/>
    </source>
</evidence>
<keyword evidence="2 3" id="KW-0040">ANK repeat</keyword>
<dbReference type="InterPro" id="IPR036770">
    <property type="entry name" value="Ankyrin_rpt-contain_sf"/>
</dbReference>
<dbReference type="PROSITE" id="PS50088">
    <property type="entry name" value="ANK_REPEAT"/>
    <property type="match status" value="1"/>
</dbReference>
<keyword evidence="5" id="KW-1185">Reference proteome</keyword>
<organism evidence="4 5">
    <name type="scientific">Prorocentrum cordatum</name>
    <dbReference type="NCBI Taxonomy" id="2364126"/>
    <lineage>
        <taxon>Eukaryota</taxon>
        <taxon>Sar</taxon>
        <taxon>Alveolata</taxon>
        <taxon>Dinophyceae</taxon>
        <taxon>Prorocentrales</taxon>
        <taxon>Prorocentraceae</taxon>
        <taxon>Prorocentrum</taxon>
    </lineage>
</organism>
<dbReference type="Pfam" id="PF12796">
    <property type="entry name" value="Ank_2"/>
    <property type="match status" value="1"/>
</dbReference>
<dbReference type="Proteomes" id="UP001189429">
    <property type="component" value="Unassembled WGS sequence"/>
</dbReference>
<evidence type="ECO:0000256" key="3">
    <source>
        <dbReference type="PROSITE-ProRule" id="PRU00023"/>
    </source>
</evidence>
<name>A0ABN9TQ42_9DINO</name>
<dbReference type="PANTHER" id="PTHR24173:SF74">
    <property type="entry name" value="ANKYRIN REPEAT DOMAIN-CONTAINING PROTEIN 16"/>
    <property type="match status" value="1"/>
</dbReference>
<gene>
    <name evidence="4" type="ORF">PCOR1329_LOCUS40941</name>
</gene>
<dbReference type="Pfam" id="PF00023">
    <property type="entry name" value="Ank"/>
    <property type="match status" value="1"/>
</dbReference>
<dbReference type="SMART" id="SM00248">
    <property type="entry name" value="ANK"/>
    <property type="match status" value="3"/>
</dbReference>
<proteinExistence type="predicted"/>
<protein>
    <recommendedName>
        <fullName evidence="6">Ankyrin repeat domain-containing protein</fullName>
    </recommendedName>
</protein>
<reference evidence="4" key="1">
    <citation type="submission" date="2023-10" db="EMBL/GenBank/DDBJ databases">
        <authorList>
            <person name="Chen Y."/>
            <person name="Shah S."/>
            <person name="Dougan E. K."/>
            <person name="Thang M."/>
            <person name="Chan C."/>
        </authorList>
    </citation>
    <scope>NUCLEOTIDE SEQUENCE [LARGE SCALE GENOMIC DNA]</scope>
</reference>
<dbReference type="EMBL" id="CAUYUJ010014935">
    <property type="protein sequence ID" value="CAK0847845.1"/>
    <property type="molecule type" value="Genomic_DNA"/>
</dbReference>
<dbReference type="SUPFAM" id="SSF48403">
    <property type="entry name" value="Ankyrin repeat"/>
    <property type="match status" value="1"/>
</dbReference>
<evidence type="ECO:0000256" key="1">
    <source>
        <dbReference type="ARBA" id="ARBA00022737"/>
    </source>
</evidence>
<evidence type="ECO:0008006" key="6">
    <source>
        <dbReference type="Google" id="ProtNLM"/>
    </source>
</evidence>
<dbReference type="InterPro" id="IPR002110">
    <property type="entry name" value="Ankyrin_rpt"/>
</dbReference>
<sequence length="152" mass="15898">GLMASGRLGVAAAAGNLERLERLLATVGVDVDEPDEDGLTPLMAAARAGHLKAIHRLMRRSPRVDAADGLGRTALDHAVENGHADVVAFMTADTGDAAVVEELLTAADERLRADVNVRDPRGAPALHVAVRAGHAGVLSQLLQRPDLRANAR</sequence>
<comment type="caution">
    <text evidence="4">The sequence shown here is derived from an EMBL/GenBank/DDBJ whole genome shotgun (WGS) entry which is preliminary data.</text>
</comment>
<dbReference type="PANTHER" id="PTHR24173">
    <property type="entry name" value="ANKYRIN REPEAT CONTAINING"/>
    <property type="match status" value="1"/>
</dbReference>
<feature type="non-terminal residue" evidence="4">
    <location>
        <position position="152"/>
    </location>
</feature>
<evidence type="ECO:0000256" key="2">
    <source>
        <dbReference type="ARBA" id="ARBA00023043"/>
    </source>
</evidence>
<evidence type="ECO:0000313" key="5">
    <source>
        <dbReference type="Proteomes" id="UP001189429"/>
    </source>
</evidence>